<feature type="transmembrane region" description="Helical" evidence="2">
    <location>
        <begin position="44"/>
        <end position="68"/>
    </location>
</feature>
<sequence length="368" mass="39552">MNEFESIRKAFPEQAGPSPETAAAARRQLQHAIHDEKHRSRVKLAWIGGAVTATTAVVTVVALGLPLLQGPNSGDVGVAPATLTPPRLASASEALLAAAVEQEKDEKVSGKYFRVRTMHIDAGTRVGNPRYTLKHQSINERWMPMRPGVESWFGWVELGYKPASPGDEAKWSAQGSPTSWTQSELVDPITMAPTKPVVNKMSFQDVPPGYYLSGTKPLTAQQIAALPTDPVKLRAILSQGADARNPEAANFTAYSAAGRLLFEAPSPPKLRGAALRVLSMIPGVTIEQNVKDPLGRAGTKVSLKTDFGRLKPGAEPTLFSDGRLDYIIDPVHGRLLASQFFGPNKGADVILESGWTNDKPTPPSTAVR</sequence>
<feature type="region of interest" description="Disordered" evidence="1">
    <location>
        <begin position="1"/>
        <end position="21"/>
    </location>
</feature>
<dbReference type="Proteomes" id="UP000295124">
    <property type="component" value="Unassembled WGS sequence"/>
</dbReference>
<evidence type="ECO:0000256" key="2">
    <source>
        <dbReference type="SAM" id="Phobius"/>
    </source>
</evidence>
<name>A0A4R4ZTE2_9ACTN</name>
<evidence type="ECO:0000313" key="3">
    <source>
        <dbReference type="EMBL" id="TDD61384.1"/>
    </source>
</evidence>
<evidence type="ECO:0000256" key="1">
    <source>
        <dbReference type="SAM" id="MobiDB-lite"/>
    </source>
</evidence>
<evidence type="ECO:0000313" key="4">
    <source>
        <dbReference type="Proteomes" id="UP000295124"/>
    </source>
</evidence>
<organism evidence="3 4">
    <name type="scientific">Kribbella antibiotica</name>
    <dbReference type="NCBI Taxonomy" id="190195"/>
    <lineage>
        <taxon>Bacteria</taxon>
        <taxon>Bacillati</taxon>
        <taxon>Actinomycetota</taxon>
        <taxon>Actinomycetes</taxon>
        <taxon>Propionibacteriales</taxon>
        <taxon>Kribbellaceae</taxon>
        <taxon>Kribbella</taxon>
    </lineage>
</organism>
<reference evidence="3 4" key="1">
    <citation type="submission" date="2019-03" db="EMBL/GenBank/DDBJ databases">
        <title>Draft genome sequences of novel Actinobacteria.</title>
        <authorList>
            <person name="Sahin N."/>
            <person name="Ay H."/>
            <person name="Saygin H."/>
        </authorList>
    </citation>
    <scope>NUCLEOTIDE SEQUENCE [LARGE SCALE GENOMIC DNA]</scope>
    <source>
        <strain evidence="3 4">JCM 13523</strain>
    </source>
</reference>
<dbReference type="RefSeq" id="WP_132166479.1">
    <property type="nucleotide sequence ID" value="NZ_SMKX01000015.1"/>
</dbReference>
<accession>A0A4R4ZTE2</accession>
<keyword evidence="2" id="KW-0472">Membrane</keyword>
<gene>
    <name evidence="3" type="ORF">E1263_07705</name>
</gene>
<comment type="caution">
    <text evidence="3">The sequence shown here is derived from an EMBL/GenBank/DDBJ whole genome shotgun (WGS) entry which is preliminary data.</text>
</comment>
<keyword evidence="2" id="KW-0812">Transmembrane</keyword>
<dbReference type="AlphaFoldDB" id="A0A4R4ZTE2"/>
<dbReference type="InterPro" id="IPR047789">
    <property type="entry name" value="CU044_5270-like"/>
</dbReference>
<dbReference type="EMBL" id="SMKX01000015">
    <property type="protein sequence ID" value="TDD61384.1"/>
    <property type="molecule type" value="Genomic_DNA"/>
</dbReference>
<evidence type="ECO:0008006" key="5">
    <source>
        <dbReference type="Google" id="ProtNLM"/>
    </source>
</evidence>
<protein>
    <recommendedName>
        <fullName evidence="5">CU044_5270 family protein</fullName>
    </recommendedName>
</protein>
<dbReference type="OrthoDB" id="3822522at2"/>
<dbReference type="NCBIfam" id="NF038083">
    <property type="entry name" value="CU044_5270_fam"/>
    <property type="match status" value="1"/>
</dbReference>
<feature type="compositionally biased region" description="Basic and acidic residues" evidence="1">
    <location>
        <begin position="1"/>
        <end position="11"/>
    </location>
</feature>
<keyword evidence="2" id="KW-1133">Transmembrane helix</keyword>
<proteinExistence type="predicted"/>
<keyword evidence="4" id="KW-1185">Reference proteome</keyword>